<protein>
    <submittedName>
        <fullName evidence="2">Uncharacterized protein</fullName>
    </submittedName>
</protein>
<dbReference type="EMBL" id="CBXV010000004">
    <property type="protein sequence ID" value="CDM65260.1"/>
    <property type="molecule type" value="Genomic_DNA"/>
</dbReference>
<organism evidence="2 3">
    <name type="scientific">Pyrinomonas methylaliphatogenes</name>
    <dbReference type="NCBI Taxonomy" id="454194"/>
    <lineage>
        <taxon>Bacteria</taxon>
        <taxon>Pseudomonadati</taxon>
        <taxon>Acidobacteriota</taxon>
        <taxon>Blastocatellia</taxon>
        <taxon>Blastocatellales</taxon>
        <taxon>Pyrinomonadaceae</taxon>
        <taxon>Pyrinomonas</taxon>
    </lineage>
</organism>
<feature type="compositionally biased region" description="Basic and acidic residues" evidence="1">
    <location>
        <begin position="16"/>
        <end position="25"/>
    </location>
</feature>
<name>A0A0B6WYN4_9BACT</name>
<accession>A0A0B6WYN4</accession>
<feature type="region of interest" description="Disordered" evidence="1">
    <location>
        <begin position="16"/>
        <end position="36"/>
    </location>
</feature>
<dbReference type="AlphaFoldDB" id="A0A0B6WYN4"/>
<evidence type="ECO:0000256" key="1">
    <source>
        <dbReference type="SAM" id="MobiDB-lite"/>
    </source>
</evidence>
<sequence>MTRQQQVEAQQLDEALWKNLEKPGKIDTGGMDGGLS</sequence>
<reference evidence="2 3" key="1">
    <citation type="submission" date="2013-12" db="EMBL/GenBank/DDBJ databases">
        <authorList>
            <person name="Stott M."/>
        </authorList>
    </citation>
    <scope>NUCLEOTIDE SEQUENCE [LARGE SCALE GENOMIC DNA]</scope>
    <source>
        <strain evidence="2 3">K22</strain>
    </source>
</reference>
<dbReference type="Proteomes" id="UP000031518">
    <property type="component" value="Unassembled WGS sequence"/>
</dbReference>
<proteinExistence type="predicted"/>
<dbReference type="STRING" id="454194.PYK22_01258"/>
<keyword evidence="3" id="KW-1185">Reference proteome</keyword>
<evidence type="ECO:0000313" key="2">
    <source>
        <dbReference type="EMBL" id="CDM65260.1"/>
    </source>
</evidence>
<gene>
    <name evidence="2" type="ORF">PYK22_01258</name>
</gene>
<reference evidence="2 3" key="2">
    <citation type="submission" date="2015-01" db="EMBL/GenBank/DDBJ databases">
        <title>Complete genome sequence of Pyrinomonas methylaliphatogenes type strain K22T.</title>
        <authorList>
            <person name="Lee K.C.Y."/>
            <person name="Power J.F."/>
            <person name="Dunfield P.F."/>
            <person name="Morgan X.C."/>
            <person name="Huttenhower C."/>
            <person name="Stott M.B."/>
        </authorList>
    </citation>
    <scope>NUCLEOTIDE SEQUENCE [LARGE SCALE GENOMIC DNA]</scope>
    <source>
        <strain evidence="2 3">K22</strain>
    </source>
</reference>
<evidence type="ECO:0000313" key="3">
    <source>
        <dbReference type="Proteomes" id="UP000031518"/>
    </source>
</evidence>